<dbReference type="Gene3D" id="1.25.40.20">
    <property type="entry name" value="Ankyrin repeat-containing domain"/>
    <property type="match status" value="1"/>
</dbReference>
<dbReference type="EMBL" id="CAXAMN010017779">
    <property type="protein sequence ID" value="CAK9051065.1"/>
    <property type="molecule type" value="Genomic_DNA"/>
</dbReference>
<keyword evidence="1" id="KW-0040">ANK repeat</keyword>
<comment type="caution">
    <text evidence="2">The sequence shown here is derived from an EMBL/GenBank/DDBJ whole genome shotgun (WGS) entry which is preliminary data.</text>
</comment>
<accession>A0ABP0MLS2</accession>
<name>A0ABP0MLS2_9DINO</name>
<dbReference type="PROSITE" id="PS50297">
    <property type="entry name" value="ANK_REP_REGION"/>
    <property type="match status" value="1"/>
</dbReference>
<evidence type="ECO:0000313" key="2">
    <source>
        <dbReference type="EMBL" id="CAK9051065.1"/>
    </source>
</evidence>
<feature type="repeat" description="ANK" evidence="1">
    <location>
        <begin position="76"/>
        <end position="99"/>
    </location>
</feature>
<reference evidence="2 3" key="1">
    <citation type="submission" date="2024-02" db="EMBL/GenBank/DDBJ databases">
        <authorList>
            <person name="Chen Y."/>
            <person name="Shah S."/>
            <person name="Dougan E. K."/>
            <person name="Thang M."/>
            <person name="Chan C."/>
        </authorList>
    </citation>
    <scope>NUCLEOTIDE SEQUENCE [LARGE SCALE GENOMIC DNA]</scope>
</reference>
<dbReference type="SUPFAM" id="SSF48403">
    <property type="entry name" value="Ankyrin repeat"/>
    <property type="match status" value="1"/>
</dbReference>
<evidence type="ECO:0000313" key="3">
    <source>
        <dbReference type="Proteomes" id="UP001642484"/>
    </source>
</evidence>
<organism evidence="2 3">
    <name type="scientific">Durusdinium trenchii</name>
    <dbReference type="NCBI Taxonomy" id="1381693"/>
    <lineage>
        <taxon>Eukaryota</taxon>
        <taxon>Sar</taxon>
        <taxon>Alveolata</taxon>
        <taxon>Dinophyceae</taxon>
        <taxon>Suessiales</taxon>
        <taxon>Symbiodiniaceae</taxon>
        <taxon>Durusdinium</taxon>
    </lineage>
</organism>
<dbReference type="Pfam" id="PF12796">
    <property type="entry name" value="Ank_2"/>
    <property type="match status" value="1"/>
</dbReference>
<dbReference type="PROSITE" id="PS50088">
    <property type="entry name" value="ANK_REPEAT"/>
    <property type="match status" value="1"/>
</dbReference>
<protein>
    <submittedName>
        <fullName evidence="2">Uncharacterized protein</fullName>
    </submittedName>
</protein>
<evidence type="ECO:0000256" key="1">
    <source>
        <dbReference type="PROSITE-ProRule" id="PRU00023"/>
    </source>
</evidence>
<dbReference type="Proteomes" id="UP001642484">
    <property type="component" value="Unassembled WGS sequence"/>
</dbReference>
<dbReference type="InterPro" id="IPR002110">
    <property type="entry name" value="Ankyrin_rpt"/>
</dbReference>
<gene>
    <name evidence="2" type="ORF">CCMP2556_LOCUS25957</name>
</gene>
<feature type="non-terminal residue" evidence="2">
    <location>
        <position position="99"/>
    </location>
</feature>
<sequence length="99" mass="11068">MLLLIALVAPNEPGATHGPSTLQRLLQVRDMRGCTAVHWAAYKGDMPALQPGELSEEQHWRLLDYFDADFTALDDEKMTALHRAAQGQQEEVIGLLLDR</sequence>
<dbReference type="InterPro" id="IPR036770">
    <property type="entry name" value="Ankyrin_rpt-contain_sf"/>
</dbReference>
<keyword evidence="3" id="KW-1185">Reference proteome</keyword>
<proteinExistence type="predicted"/>